<dbReference type="InterPro" id="IPR050365">
    <property type="entry name" value="TIM50"/>
</dbReference>
<dbReference type="GO" id="GO:0005744">
    <property type="term" value="C:TIM23 mitochondrial import inner membrane translocase complex"/>
    <property type="evidence" value="ECO:0007669"/>
    <property type="project" value="UniProtKB-UniRule"/>
</dbReference>
<keyword evidence="1" id="KW-0496">Mitochondrion</keyword>
<evidence type="ECO:0000259" key="3">
    <source>
        <dbReference type="PROSITE" id="PS50969"/>
    </source>
</evidence>
<dbReference type="Pfam" id="PF03031">
    <property type="entry name" value="NIF"/>
    <property type="match status" value="1"/>
</dbReference>
<dbReference type="FunFam" id="3.40.50.1000:FF:000159">
    <property type="entry name" value="TFIIF-stimulated CTD phosphatase"/>
    <property type="match status" value="1"/>
</dbReference>
<dbReference type="CDD" id="cd07521">
    <property type="entry name" value="HAD_FCP1-like"/>
    <property type="match status" value="1"/>
</dbReference>
<dbReference type="Proteomes" id="UP000674179">
    <property type="component" value="Chromosome 29"/>
</dbReference>
<organism evidence="4 5">
    <name type="scientific">Leishmania enriettii</name>
    <dbReference type="NCBI Taxonomy" id="5663"/>
    <lineage>
        <taxon>Eukaryota</taxon>
        <taxon>Discoba</taxon>
        <taxon>Euglenozoa</taxon>
        <taxon>Kinetoplastea</taxon>
        <taxon>Metakinetoplastina</taxon>
        <taxon>Trypanosomatida</taxon>
        <taxon>Trypanosomatidae</taxon>
        <taxon>Leishmaniinae</taxon>
        <taxon>Leishmania</taxon>
    </lineage>
</organism>
<comment type="subunit">
    <text evidence="1">Component of the TIM23 complex.</text>
</comment>
<dbReference type="InterPro" id="IPR004274">
    <property type="entry name" value="FCP1_dom"/>
</dbReference>
<keyword evidence="5" id="KW-1185">Reference proteome</keyword>
<reference evidence="4 5" key="1">
    <citation type="submission" date="2021-02" db="EMBL/GenBank/DDBJ databases">
        <title>Leishmania (Mundinia) enrietti genome sequencing and assembly.</title>
        <authorList>
            <person name="Almutairi H."/>
            <person name="Gatherer D."/>
        </authorList>
    </citation>
    <scope>NUCLEOTIDE SEQUENCE [LARGE SCALE GENOMIC DNA]</scope>
    <source>
        <strain evidence="4">CUR178</strain>
    </source>
</reference>
<evidence type="ECO:0000313" key="5">
    <source>
        <dbReference type="Proteomes" id="UP000674179"/>
    </source>
</evidence>
<dbReference type="Gene3D" id="3.40.50.1000">
    <property type="entry name" value="HAD superfamily/HAD-like"/>
    <property type="match status" value="1"/>
</dbReference>
<protein>
    <recommendedName>
        <fullName evidence="1">Mitochondrial import inner membrane translocase subunit TIM50</fullName>
    </recommendedName>
</protein>
<dbReference type="GeneID" id="94171517"/>
<feature type="region of interest" description="Disordered" evidence="2">
    <location>
        <begin position="42"/>
        <end position="72"/>
    </location>
</feature>
<dbReference type="KEGG" id="lenr:94171517"/>
<dbReference type="SUPFAM" id="SSF56784">
    <property type="entry name" value="HAD-like"/>
    <property type="match status" value="1"/>
</dbReference>
<keyword evidence="1" id="KW-0811">Translocation</keyword>
<gene>
    <name evidence="4" type="ORF">CUR178_04298</name>
</gene>
<evidence type="ECO:0000256" key="1">
    <source>
        <dbReference type="RuleBase" id="RU365079"/>
    </source>
</evidence>
<keyword evidence="1" id="KW-0653">Protein transport</keyword>
<dbReference type="OrthoDB" id="277011at2759"/>
<feature type="compositionally biased region" description="Polar residues" evidence="2">
    <location>
        <begin position="50"/>
        <end position="65"/>
    </location>
</feature>
<dbReference type="GO" id="GO:0015031">
    <property type="term" value="P:protein transport"/>
    <property type="evidence" value="ECO:0007669"/>
    <property type="project" value="UniProtKB-KW"/>
</dbReference>
<sequence length="399" mass="43685">MRLSTTSHRHKRDKELNTNTSSPDPGWRGSLQTTALFHSARYKPPGDQRLTASESPFSSLESDPTSLAAGHSLPPRFLSTAAAYGTHTASPNGGSKALMPFMRTGQRSTFAHEALSGLLETDSYAGRDRYSFKGIRKANANSSRLLKTEGPALISGKRKDTAQDAAFSSAPRLDTGAICGTLLKSRRTESTDAAALSYSPSLMLSSTLIPPPRSQDVGKLVVVLDLDETLVHSRDATVFKRPGVAQLLRTLKGKCEVIVWTAGTREYALHVIRMIDTVCAVQHCIYRHPMWWTGDVGCAKDLRLLGRPMDRVLLIDNTPSVFRANPRNSLLVEDFIVPHLGGYSAQEKTLLVLADIFEHVFRRFTSPCVADVLASKRISRQVIRLERGGCVELNVLTSG</sequence>
<dbReference type="InterPro" id="IPR023214">
    <property type="entry name" value="HAD_sf"/>
</dbReference>
<accession>A0A836KKQ4</accession>
<dbReference type="SMART" id="SM00577">
    <property type="entry name" value="CPDc"/>
    <property type="match status" value="1"/>
</dbReference>
<keyword evidence="1" id="KW-0813">Transport</keyword>
<evidence type="ECO:0000313" key="4">
    <source>
        <dbReference type="EMBL" id="KAG5474185.1"/>
    </source>
</evidence>
<feature type="domain" description="FCP1 homology" evidence="3">
    <location>
        <begin position="215"/>
        <end position="360"/>
    </location>
</feature>
<feature type="region of interest" description="Disordered" evidence="2">
    <location>
        <begin position="1"/>
        <end position="30"/>
    </location>
</feature>
<dbReference type="InterPro" id="IPR036412">
    <property type="entry name" value="HAD-like_sf"/>
</dbReference>
<proteinExistence type="inferred from homology"/>
<comment type="subcellular location">
    <subcellularLocation>
        <location evidence="1">Mitochondrion inner membrane</location>
        <topology evidence="1">Single-pass membrane protein</topology>
    </subcellularLocation>
</comment>
<dbReference type="PROSITE" id="PS50969">
    <property type="entry name" value="FCP1"/>
    <property type="match status" value="1"/>
</dbReference>
<dbReference type="EMBL" id="JAFHKP010000029">
    <property type="protein sequence ID" value="KAG5474185.1"/>
    <property type="molecule type" value="Genomic_DNA"/>
</dbReference>
<dbReference type="RefSeq" id="XP_067691378.1">
    <property type="nucleotide sequence ID" value="XM_067836007.1"/>
</dbReference>
<name>A0A836KKQ4_LEIEN</name>
<dbReference type="AlphaFoldDB" id="A0A836KKQ4"/>
<keyword evidence="1" id="KW-0809">Transit peptide</keyword>
<comment type="caution">
    <text evidence="4">The sequence shown here is derived from an EMBL/GenBank/DDBJ whole genome shotgun (WGS) entry which is preliminary data.</text>
</comment>
<evidence type="ECO:0000256" key="2">
    <source>
        <dbReference type="SAM" id="MobiDB-lite"/>
    </source>
</evidence>
<comment type="similarity">
    <text evidence="1">Belongs to the TIM50 family.</text>
</comment>
<comment type="function">
    <text evidence="1">Essential component of the TIM23 complex, a complex that mediates the translocation of transit peptide-containing proteins across the mitochondrial inner membrane.</text>
</comment>
<dbReference type="PANTHER" id="PTHR12210">
    <property type="entry name" value="DULLARD PROTEIN PHOSPHATASE"/>
    <property type="match status" value="1"/>
</dbReference>